<sequence length="294" mass="33273">MIPDFRLPVSCEAQRLFHGRGHSEPGFEHVNIDWYKPLVLITLYQEPVMGWLEQLSTWLMATLAEAAVVAVQYRCRPMAPMEALVGELPARLEVTEHGLNYELRLGQFQNTGLFLDMANGRRWVLEHGAGKRVLNLFAYTCGFSVAAIAGGAARVVNVDMSRRALAIGRDNHRLNQHQLDRVVFEGVDIFRSFGRLKKHGPYDLVIADPPTFQKGSVDIRKDYPRLLRRLPEMLAPGGELLLCLNAPELGEHFLRQQVANECPDWRCIERLPNPDAFVEVDDTAGLKVLRYQSC</sequence>
<keyword evidence="7" id="KW-1185">Reference proteome</keyword>
<keyword evidence="1" id="KW-0698">rRNA processing</keyword>
<proteinExistence type="predicted"/>
<keyword evidence="2 6" id="KW-0489">Methyltransferase</keyword>
<dbReference type="GO" id="GO:0008168">
    <property type="term" value="F:methyltransferase activity"/>
    <property type="evidence" value="ECO:0007669"/>
    <property type="project" value="UniProtKB-KW"/>
</dbReference>
<reference evidence="6 7" key="1">
    <citation type="submission" date="2024-03" db="EMBL/GenBank/DDBJ databases">
        <title>High-quality draft genome sequence of Oceanobacter sp. wDCs-4.</title>
        <authorList>
            <person name="Dong C."/>
        </authorList>
    </citation>
    <scope>NUCLEOTIDE SEQUENCE [LARGE SCALE GENOMIC DNA]</scope>
    <source>
        <strain evidence="7">wDCs-4</strain>
    </source>
</reference>
<feature type="domain" description="S-adenosylmethionine-dependent methyltransferase" evidence="5">
    <location>
        <begin position="14"/>
        <end position="291"/>
    </location>
</feature>
<keyword evidence="4" id="KW-0949">S-adenosyl-L-methionine</keyword>
<evidence type="ECO:0000313" key="6">
    <source>
        <dbReference type="EMBL" id="MFK4754564.1"/>
    </source>
</evidence>
<evidence type="ECO:0000313" key="7">
    <source>
        <dbReference type="Proteomes" id="UP001620597"/>
    </source>
</evidence>
<evidence type="ECO:0000256" key="4">
    <source>
        <dbReference type="ARBA" id="ARBA00022691"/>
    </source>
</evidence>
<keyword evidence="3 6" id="KW-0808">Transferase</keyword>
<evidence type="ECO:0000256" key="3">
    <source>
        <dbReference type="ARBA" id="ARBA00022679"/>
    </source>
</evidence>
<dbReference type="PANTHER" id="PTHR43042">
    <property type="entry name" value="SAM-DEPENDENT METHYLTRANSFERASE"/>
    <property type="match status" value="1"/>
</dbReference>
<evidence type="ECO:0000259" key="5">
    <source>
        <dbReference type="Pfam" id="PF10672"/>
    </source>
</evidence>
<dbReference type="Gene3D" id="3.40.50.150">
    <property type="entry name" value="Vaccinia Virus protein VP39"/>
    <property type="match status" value="1"/>
</dbReference>
<accession>A0ABW8NNJ3</accession>
<evidence type="ECO:0000256" key="1">
    <source>
        <dbReference type="ARBA" id="ARBA00022552"/>
    </source>
</evidence>
<dbReference type="GO" id="GO:0032259">
    <property type="term" value="P:methylation"/>
    <property type="evidence" value="ECO:0007669"/>
    <property type="project" value="UniProtKB-KW"/>
</dbReference>
<dbReference type="InterPro" id="IPR029063">
    <property type="entry name" value="SAM-dependent_MTases_sf"/>
</dbReference>
<dbReference type="Pfam" id="PF10672">
    <property type="entry name" value="Methyltrans_SAM"/>
    <property type="match status" value="1"/>
</dbReference>
<dbReference type="InterPro" id="IPR019614">
    <property type="entry name" value="SAM-dep_methyl-trfase"/>
</dbReference>
<protein>
    <submittedName>
        <fullName evidence="6">Class I SAM-dependent methyltransferase</fullName>
        <ecNumber evidence="6">2.1.1.-</ecNumber>
    </submittedName>
</protein>
<dbReference type="EC" id="2.1.1.-" evidence="6"/>
<gene>
    <name evidence="6" type="ORF">WG929_19340</name>
</gene>
<dbReference type="CDD" id="cd02440">
    <property type="entry name" value="AdoMet_MTases"/>
    <property type="match status" value="1"/>
</dbReference>
<organism evidence="6 7">
    <name type="scientific">Oceanobacter antarcticus</name>
    <dbReference type="NCBI Taxonomy" id="3133425"/>
    <lineage>
        <taxon>Bacteria</taxon>
        <taxon>Pseudomonadati</taxon>
        <taxon>Pseudomonadota</taxon>
        <taxon>Gammaproteobacteria</taxon>
        <taxon>Oceanospirillales</taxon>
        <taxon>Oceanospirillaceae</taxon>
        <taxon>Oceanobacter</taxon>
    </lineage>
</organism>
<dbReference type="SUPFAM" id="SSF53335">
    <property type="entry name" value="S-adenosyl-L-methionine-dependent methyltransferases"/>
    <property type="match status" value="1"/>
</dbReference>
<dbReference type="PANTHER" id="PTHR43042:SF3">
    <property type="entry name" value="RIBOSOMAL RNA LARGE SUBUNIT METHYLTRANSFERASE YWBD-RELATED"/>
    <property type="match status" value="1"/>
</dbReference>
<dbReference type="EMBL" id="JBBKTX010000034">
    <property type="protein sequence ID" value="MFK4754564.1"/>
    <property type="molecule type" value="Genomic_DNA"/>
</dbReference>
<dbReference type="RefSeq" id="WP_416207405.1">
    <property type="nucleotide sequence ID" value="NZ_JBBKTX010000034.1"/>
</dbReference>
<dbReference type="Proteomes" id="UP001620597">
    <property type="component" value="Unassembled WGS sequence"/>
</dbReference>
<name>A0ABW8NNJ3_9GAMM</name>
<evidence type="ECO:0000256" key="2">
    <source>
        <dbReference type="ARBA" id="ARBA00022603"/>
    </source>
</evidence>
<comment type="caution">
    <text evidence="6">The sequence shown here is derived from an EMBL/GenBank/DDBJ whole genome shotgun (WGS) entry which is preliminary data.</text>
</comment>